<evidence type="ECO:0000313" key="3">
    <source>
        <dbReference type="Proteomes" id="UP000278962"/>
    </source>
</evidence>
<name>A0A660L636_9ACTN</name>
<evidence type="ECO:0000313" key="2">
    <source>
        <dbReference type="EMBL" id="RKQ88359.1"/>
    </source>
</evidence>
<dbReference type="EMBL" id="RBIL01000002">
    <property type="protein sequence ID" value="RKQ88359.1"/>
    <property type="molecule type" value="Genomic_DNA"/>
</dbReference>
<keyword evidence="1" id="KW-0472">Membrane</keyword>
<protein>
    <submittedName>
        <fullName evidence="2">Uncharacterized protein</fullName>
    </submittedName>
</protein>
<reference evidence="2 3" key="1">
    <citation type="submission" date="2018-10" db="EMBL/GenBank/DDBJ databases">
        <title>Genomic Encyclopedia of Archaeal and Bacterial Type Strains, Phase II (KMG-II): from individual species to whole genera.</title>
        <authorList>
            <person name="Goeker M."/>
        </authorList>
    </citation>
    <scope>NUCLEOTIDE SEQUENCE [LARGE SCALE GENOMIC DNA]</scope>
    <source>
        <strain evidence="2 3">DSM 14954</strain>
    </source>
</reference>
<feature type="transmembrane region" description="Helical" evidence="1">
    <location>
        <begin position="70"/>
        <end position="88"/>
    </location>
</feature>
<feature type="transmembrane region" description="Helical" evidence="1">
    <location>
        <begin position="40"/>
        <end position="58"/>
    </location>
</feature>
<gene>
    <name evidence="2" type="ORF">C8N24_6401</name>
</gene>
<evidence type="ECO:0000256" key="1">
    <source>
        <dbReference type="SAM" id="Phobius"/>
    </source>
</evidence>
<keyword evidence="1" id="KW-1133">Transmembrane helix</keyword>
<sequence length="124" mass="13394">MWHTASVISRATTHPIVGPFGSALILPAGAFAPRTDSRSLALLVVAGAITLWVAFCWAANRDNAWDRLQVFHDLHPLIAGLLYGFAVPRENGKRPSKERIPSAIAIAIWGLLLTVVGIVGLTRF</sequence>
<dbReference type="AlphaFoldDB" id="A0A660L636"/>
<keyword evidence="1" id="KW-0812">Transmembrane</keyword>
<proteinExistence type="predicted"/>
<accession>A0A660L636</accession>
<organism evidence="2 3">
    <name type="scientific">Solirubrobacter pauli</name>
    <dbReference type="NCBI Taxonomy" id="166793"/>
    <lineage>
        <taxon>Bacteria</taxon>
        <taxon>Bacillati</taxon>
        <taxon>Actinomycetota</taxon>
        <taxon>Thermoleophilia</taxon>
        <taxon>Solirubrobacterales</taxon>
        <taxon>Solirubrobacteraceae</taxon>
        <taxon>Solirubrobacter</taxon>
    </lineage>
</organism>
<dbReference type="Proteomes" id="UP000278962">
    <property type="component" value="Unassembled WGS sequence"/>
</dbReference>
<keyword evidence="3" id="KW-1185">Reference proteome</keyword>
<feature type="transmembrane region" description="Helical" evidence="1">
    <location>
        <begin position="100"/>
        <end position="121"/>
    </location>
</feature>
<comment type="caution">
    <text evidence="2">The sequence shown here is derived from an EMBL/GenBank/DDBJ whole genome shotgun (WGS) entry which is preliminary data.</text>
</comment>